<dbReference type="Proteomes" id="UP001338125">
    <property type="component" value="Unassembled WGS sequence"/>
</dbReference>
<feature type="compositionally biased region" description="Basic and acidic residues" evidence="1">
    <location>
        <begin position="82"/>
        <end position="91"/>
    </location>
</feature>
<evidence type="ECO:0000313" key="3">
    <source>
        <dbReference type="Proteomes" id="UP001338125"/>
    </source>
</evidence>
<proteinExistence type="predicted"/>
<sequence length="415" mass="45059">MRSSNDSLAQRRDHSAGGYQEGSDSHKGHHHQQSGVSLLERPLPVPGHGMVRDYRNGDIYTRHGDMIQRPRSASETTVSHRRGNDWEGDRADSDDESDTRSLQSSLDIWMRESTKPARNTGRGSPDLFGFPISSSKGTWAPQAMFGPNSARPGPQGIGPDAAYMHDLFSLRQALFAANVAPAPPDRRSSLHARTGSTSESAQTASNQALSETDQKSRHSRGHSETAQARSNVHTPVQQLMGPPLLIQGDKRNHYPPIVGQQGGARAGLNRLFRRSIGGTSASGTPEGVPSSTTESTFPDTPKMTTLNMGAPSWVNRTVALDDDDDRSGATPPPIMLNPRQVRRNTAGAEIMPDYLHQAANAKEQVAEICESGRQTPTSQKQQQQPMTPTTPSGTGIRRKWLPAFARTSNLKNKAS</sequence>
<feature type="compositionally biased region" description="Polar residues" evidence="1">
    <location>
        <begin position="224"/>
        <end position="236"/>
    </location>
</feature>
<comment type="caution">
    <text evidence="2">The sequence shown here is derived from an EMBL/GenBank/DDBJ whole genome shotgun (WGS) entry which is preliminary data.</text>
</comment>
<feature type="compositionally biased region" description="Polar residues" evidence="1">
    <location>
        <begin position="194"/>
        <end position="211"/>
    </location>
</feature>
<organism evidence="2 3">
    <name type="scientific">Cladobotryum mycophilum</name>
    <dbReference type="NCBI Taxonomy" id="491253"/>
    <lineage>
        <taxon>Eukaryota</taxon>
        <taxon>Fungi</taxon>
        <taxon>Dikarya</taxon>
        <taxon>Ascomycota</taxon>
        <taxon>Pezizomycotina</taxon>
        <taxon>Sordariomycetes</taxon>
        <taxon>Hypocreomycetidae</taxon>
        <taxon>Hypocreales</taxon>
        <taxon>Hypocreaceae</taxon>
        <taxon>Cladobotryum</taxon>
    </lineage>
</organism>
<accession>A0ABR0SBA1</accession>
<keyword evidence="3" id="KW-1185">Reference proteome</keyword>
<feature type="region of interest" description="Disordered" evidence="1">
    <location>
        <begin position="369"/>
        <end position="415"/>
    </location>
</feature>
<feature type="compositionally biased region" description="Polar residues" evidence="1">
    <location>
        <begin position="277"/>
        <end position="307"/>
    </location>
</feature>
<evidence type="ECO:0000313" key="2">
    <source>
        <dbReference type="EMBL" id="KAK5989239.1"/>
    </source>
</evidence>
<reference evidence="2 3" key="1">
    <citation type="submission" date="2024-01" db="EMBL/GenBank/DDBJ databases">
        <title>Complete genome of Cladobotryum mycophilum ATHUM6906.</title>
        <authorList>
            <person name="Christinaki A.C."/>
            <person name="Myridakis A.I."/>
            <person name="Kouvelis V.N."/>
        </authorList>
    </citation>
    <scope>NUCLEOTIDE SEQUENCE [LARGE SCALE GENOMIC DNA]</scope>
    <source>
        <strain evidence="2 3">ATHUM6906</strain>
    </source>
</reference>
<gene>
    <name evidence="2" type="ORF">PT974_10745</name>
</gene>
<feature type="region of interest" description="Disordered" evidence="1">
    <location>
        <begin position="181"/>
        <end position="236"/>
    </location>
</feature>
<feature type="compositionally biased region" description="Polar residues" evidence="1">
    <location>
        <begin position="406"/>
        <end position="415"/>
    </location>
</feature>
<feature type="region of interest" description="Disordered" evidence="1">
    <location>
        <begin position="139"/>
        <end position="158"/>
    </location>
</feature>
<feature type="compositionally biased region" description="Basic and acidic residues" evidence="1">
    <location>
        <begin position="50"/>
        <end position="68"/>
    </location>
</feature>
<dbReference type="EMBL" id="JAVFKD010000015">
    <property type="protein sequence ID" value="KAK5989239.1"/>
    <property type="molecule type" value="Genomic_DNA"/>
</dbReference>
<feature type="compositionally biased region" description="Low complexity" evidence="1">
    <location>
        <begin position="374"/>
        <end position="395"/>
    </location>
</feature>
<feature type="region of interest" description="Disordered" evidence="1">
    <location>
        <begin position="276"/>
        <end position="308"/>
    </location>
</feature>
<feature type="region of interest" description="Disordered" evidence="1">
    <location>
        <begin position="1"/>
        <end position="133"/>
    </location>
</feature>
<evidence type="ECO:0000256" key="1">
    <source>
        <dbReference type="SAM" id="MobiDB-lite"/>
    </source>
</evidence>
<name>A0ABR0SBA1_9HYPO</name>
<protein>
    <submittedName>
        <fullName evidence="2">Uncharacterized protein</fullName>
    </submittedName>
</protein>